<dbReference type="EMBL" id="UINC01032857">
    <property type="protein sequence ID" value="SVB21203.1"/>
    <property type="molecule type" value="Genomic_DNA"/>
</dbReference>
<dbReference type="AlphaFoldDB" id="A0A382C7D8"/>
<dbReference type="Gene3D" id="3.40.50.720">
    <property type="entry name" value="NAD(P)-binding Rossmann-like Domain"/>
    <property type="match status" value="1"/>
</dbReference>
<accession>A0A382C7D8</accession>
<protein>
    <submittedName>
        <fullName evidence="3">Uncharacterized protein</fullName>
    </submittedName>
</protein>
<dbReference type="PANTHER" id="PTHR43377">
    <property type="entry name" value="BILIVERDIN REDUCTASE A"/>
    <property type="match status" value="1"/>
</dbReference>
<proteinExistence type="predicted"/>
<name>A0A382C7D8_9ZZZZ</name>
<dbReference type="InterPro" id="IPR036291">
    <property type="entry name" value="NAD(P)-bd_dom_sf"/>
</dbReference>
<dbReference type="Gene3D" id="3.30.360.10">
    <property type="entry name" value="Dihydrodipicolinate Reductase, domain 2"/>
    <property type="match status" value="1"/>
</dbReference>
<dbReference type="PANTHER" id="PTHR43377:SF6">
    <property type="entry name" value="GFO_IDH_MOCA-LIKE OXIDOREDUCTASE N-TERMINAL DOMAIN-CONTAINING PROTEIN"/>
    <property type="match status" value="1"/>
</dbReference>
<feature type="domain" description="Gfo/Idh/MocA-like oxidoreductase N-terminal" evidence="1">
    <location>
        <begin position="9"/>
        <end position="125"/>
    </location>
</feature>
<reference evidence="3" key="1">
    <citation type="submission" date="2018-05" db="EMBL/GenBank/DDBJ databases">
        <authorList>
            <person name="Lanie J.A."/>
            <person name="Ng W.-L."/>
            <person name="Kazmierczak K.M."/>
            <person name="Andrzejewski T.M."/>
            <person name="Davidsen T.M."/>
            <person name="Wayne K.J."/>
            <person name="Tettelin H."/>
            <person name="Glass J.I."/>
            <person name="Rusch D."/>
            <person name="Podicherti R."/>
            <person name="Tsui H.-C.T."/>
            <person name="Winkler M.E."/>
        </authorList>
    </citation>
    <scope>NUCLEOTIDE SEQUENCE</scope>
</reference>
<dbReference type="InterPro" id="IPR000683">
    <property type="entry name" value="Gfo/Idh/MocA-like_OxRdtase_N"/>
</dbReference>
<evidence type="ECO:0000259" key="1">
    <source>
        <dbReference type="Pfam" id="PF01408"/>
    </source>
</evidence>
<dbReference type="Pfam" id="PF22725">
    <property type="entry name" value="GFO_IDH_MocA_C3"/>
    <property type="match status" value="1"/>
</dbReference>
<dbReference type="GO" id="GO:0000166">
    <property type="term" value="F:nucleotide binding"/>
    <property type="evidence" value="ECO:0007669"/>
    <property type="project" value="InterPro"/>
</dbReference>
<dbReference type="SUPFAM" id="SSF55347">
    <property type="entry name" value="Glyceraldehyde-3-phosphate dehydrogenase-like, C-terminal domain"/>
    <property type="match status" value="1"/>
</dbReference>
<dbReference type="SUPFAM" id="SSF51735">
    <property type="entry name" value="NAD(P)-binding Rossmann-fold domains"/>
    <property type="match status" value="1"/>
</dbReference>
<dbReference type="InterPro" id="IPR055170">
    <property type="entry name" value="GFO_IDH_MocA-like_dom"/>
</dbReference>
<evidence type="ECO:0000259" key="2">
    <source>
        <dbReference type="Pfam" id="PF22725"/>
    </source>
</evidence>
<evidence type="ECO:0000313" key="3">
    <source>
        <dbReference type="EMBL" id="SVB21203.1"/>
    </source>
</evidence>
<dbReference type="InterPro" id="IPR051450">
    <property type="entry name" value="Gfo/Idh/MocA_Oxidoreductases"/>
</dbReference>
<gene>
    <name evidence="3" type="ORF">METZ01_LOCUS174057</name>
</gene>
<dbReference type="Pfam" id="PF01408">
    <property type="entry name" value="GFO_IDH_MocA"/>
    <property type="match status" value="1"/>
</dbReference>
<sequence>MKLNKIDKKICVVGGGYWGNNHIRTLYEFGCLGGIVESNQETLNRFAEQYPDVKGFLSLDEALQEKSFLGFTVATPAATHYPLAKKIIEAGKHVLVEKPFTLQNDHAEELVRLSEKNNINLMVGHVLLFHPAIKKIKNLIDENKIGKLQYIYSNRLNLGQVRTEENVFWSLAPHDISIFQYFTDSFPEKVYASGSSFIQENIFDSTLTQLKYPNGVEGHIFVSWLHPFKEHRLVVIGSEAMITFEDSSEGKPLKLYAKKFNMAQGIPEKIDGPVTLIEYEKKMALTEELLYFSNHLNNKIPKVANGQHALEVMKILIEASEQLENNENK</sequence>
<organism evidence="3">
    <name type="scientific">marine metagenome</name>
    <dbReference type="NCBI Taxonomy" id="408172"/>
    <lineage>
        <taxon>unclassified sequences</taxon>
        <taxon>metagenomes</taxon>
        <taxon>ecological metagenomes</taxon>
    </lineage>
</organism>
<feature type="domain" description="GFO/IDH/MocA-like oxidoreductase" evidence="2">
    <location>
        <begin position="134"/>
        <end position="242"/>
    </location>
</feature>